<protein>
    <submittedName>
        <fullName evidence="2">Uncharacterized protein</fullName>
    </submittedName>
</protein>
<evidence type="ECO:0000256" key="1">
    <source>
        <dbReference type="SAM" id="MobiDB-lite"/>
    </source>
</evidence>
<feature type="region of interest" description="Disordered" evidence="1">
    <location>
        <begin position="49"/>
        <end position="102"/>
    </location>
</feature>
<sequence length="102" mass="10156">MTTLPLHYASPPLELIAGSTAATAMVGYGGRSPSSVATVTVGGQIYPRTVDSQRQQPDPLVGSLDPGGGSAKTLVKRGGGAGSLAPCGGATGRLHSRRGGQR</sequence>
<name>A0A0A9D0M9_ARUDO</name>
<reference evidence="2" key="1">
    <citation type="submission" date="2014-09" db="EMBL/GenBank/DDBJ databases">
        <authorList>
            <person name="Magalhaes I.L.F."/>
            <person name="Oliveira U."/>
            <person name="Santos F.R."/>
            <person name="Vidigal T.H.D.A."/>
            <person name="Brescovit A.D."/>
            <person name="Santos A.J."/>
        </authorList>
    </citation>
    <scope>NUCLEOTIDE SEQUENCE</scope>
    <source>
        <tissue evidence="2">Shoot tissue taken approximately 20 cm above the soil surface</tissue>
    </source>
</reference>
<proteinExistence type="predicted"/>
<dbReference type="EMBL" id="GBRH01215786">
    <property type="protein sequence ID" value="JAD82109.1"/>
    <property type="molecule type" value="Transcribed_RNA"/>
</dbReference>
<accession>A0A0A9D0M9</accession>
<organism evidence="2">
    <name type="scientific">Arundo donax</name>
    <name type="common">Giant reed</name>
    <name type="synonym">Donax arundinaceus</name>
    <dbReference type="NCBI Taxonomy" id="35708"/>
    <lineage>
        <taxon>Eukaryota</taxon>
        <taxon>Viridiplantae</taxon>
        <taxon>Streptophyta</taxon>
        <taxon>Embryophyta</taxon>
        <taxon>Tracheophyta</taxon>
        <taxon>Spermatophyta</taxon>
        <taxon>Magnoliopsida</taxon>
        <taxon>Liliopsida</taxon>
        <taxon>Poales</taxon>
        <taxon>Poaceae</taxon>
        <taxon>PACMAD clade</taxon>
        <taxon>Arundinoideae</taxon>
        <taxon>Arundineae</taxon>
        <taxon>Arundo</taxon>
    </lineage>
</organism>
<reference evidence="2" key="2">
    <citation type="journal article" date="2015" name="Data Brief">
        <title>Shoot transcriptome of the giant reed, Arundo donax.</title>
        <authorList>
            <person name="Barrero R.A."/>
            <person name="Guerrero F.D."/>
            <person name="Moolhuijzen P."/>
            <person name="Goolsby J.A."/>
            <person name="Tidwell J."/>
            <person name="Bellgard S.E."/>
            <person name="Bellgard M.I."/>
        </authorList>
    </citation>
    <scope>NUCLEOTIDE SEQUENCE</scope>
    <source>
        <tissue evidence="2">Shoot tissue taken approximately 20 cm above the soil surface</tissue>
    </source>
</reference>
<dbReference type="AlphaFoldDB" id="A0A0A9D0M9"/>
<evidence type="ECO:0000313" key="2">
    <source>
        <dbReference type="EMBL" id="JAD82109.1"/>
    </source>
</evidence>